<evidence type="ECO:0000256" key="1">
    <source>
        <dbReference type="SAM" id="MobiDB-lite"/>
    </source>
</evidence>
<keyword evidence="2" id="KW-0732">Signal</keyword>
<sequence>MFHRRFFTLVITSLLIASITAPLSREEVNYWCGRCGNTLTITWCELGGKEPCMVPLAGRCLMQFDLDGHKESSGCGTLFLRPDMSNVSHNHGPSQDSQKPHSQKPGSSHTAQ</sequence>
<feature type="chain" id="PRO_5036366641" evidence="2">
    <location>
        <begin position="22"/>
        <end position="112"/>
    </location>
</feature>
<dbReference type="Proteomes" id="UP000325313">
    <property type="component" value="Unassembled WGS sequence"/>
</dbReference>
<dbReference type="Proteomes" id="UP000324748">
    <property type="component" value="Unassembled WGS sequence"/>
</dbReference>
<comment type="caution">
    <text evidence="4">The sequence shown here is derived from an EMBL/GenBank/DDBJ whole genome shotgun (WGS) entry which is preliminary data.</text>
</comment>
<feature type="compositionally biased region" description="Polar residues" evidence="1">
    <location>
        <begin position="85"/>
        <end position="97"/>
    </location>
</feature>
<gene>
    <name evidence="3" type="ORF">PGT21_021595</name>
    <name evidence="4" type="ORF">PGTUg99_010700</name>
</gene>
<organism evidence="4 6">
    <name type="scientific">Puccinia graminis f. sp. tritici</name>
    <dbReference type="NCBI Taxonomy" id="56615"/>
    <lineage>
        <taxon>Eukaryota</taxon>
        <taxon>Fungi</taxon>
        <taxon>Dikarya</taxon>
        <taxon>Basidiomycota</taxon>
        <taxon>Pucciniomycotina</taxon>
        <taxon>Pucciniomycetes</taxon>
        <taxon>Pucciniales</taxon>
        <taxon>Pucciniaceae</taxon>
        <taxon>Puccinia</taxon>
    </lineage>
</organism>
<dbReference type="EMBL" id="VSWC01000029">
    <property type="protein sequence ID" value="KAA1107668.1"/>
    <property type="molecule type" value="Genomic_DNA"/>
</dbReference>
<evidence type="ECO:0000313" key="4">
    <source>
        <dbReference type="EMBL" id="KAA1124535.1"/>
    </source>
</evidence>
<accession>A0A5B0RHZ0</accession>
<proteinExistence type="predicted"/>
<evidence type="ECO:0000313" key="3">
    <source>
        <dbReference type="EMBL" id="KAA1107668.1"/>
    </source>
</evidence>
<dbReference type="EMBL" id="VDEP01000203">
    <property type="protein sequence ID" value="KAA1124535.1"/>
    <property type="molecule type" value="Genomic_DNA"/>
</dbReference>
<feature type="region of interest" description="Disordered" evidence="1">
    <location>
        <begin position="84"/>
        <end position="112"/>
    </location>
</feature>
<feature type="signal peptide" evidence="2">
    <location>
        <begin position="1"/>
        <end position="21"/>
    </location>
</feature>
<evidence type="ECO:0000313" key="5">
    <source>
        <dbReference type="Proteomes" id="UP000324748"/>
    </source>
</evidence>
<evidence type="ECO:0000313" key="6">
    <source>
        <dbReference type="Proteomes" id="UP000325313"/>
    </source>
</evidence>
<name>A0A5B0RHZ0_PUCGR</name>
<dbReference type="AlphaFoldDB" id="A0A5B0RHZ0"/>
<reference evidence="5 6" key="1">
    <citation type="submission" date="2019-05" db="EMBL/GenBank/DDBJ databases">
        <title>Emergence of the Ug99 lineage of the wheat stem rust pathogen through somatic hybridization.</title>
        <authorList>
            <person name="Li F."/>
            <person name="Upadhyaya N.M."/>
            <person name="Sperschneider J."/>
            <person name="Matny O."/>
            <person name="Nguyen-Phuc H."/>
            <person name="Mago R."/>
            <person name="Raley C."/>
            <person name="Miller M.E."/>
            <person name="Silverstein K.A.T."/>
            <person name="Henningsen E."/>
            <person name="Hirsch C.D."/>
            <person name="Visser B."/>
            <person name="Pretorius Z.A."/>
            <person name="Steffenson B.J."/>
            <person name="Schwessinger B."/>
            <person name="Dodds P.N."/>
            <person name="Figueroa M."/>
        </authorList>
    </citation>
    <scope>NUCLEOTIDE SEQUENCE [LARGE SCALE GENOMIC DNA]</scope>
    <source>
        <strain evidence="3">21-0</strain>
        <strain evidence="4 6">Ug99</strain>
    </source>
</reference>
<evidence type="ECO:0000256" key="2">
    <source>
        <dbReference type="SAM" id="SignalP"/>
    </source>
</evidence>
<protein>
    <submittedName>
        <fullName evidence="4">Uncharacterized protein</fullName>
    </submittedName>
</protein>
<keyword evidence="5" id="KW-1185">Reference proteome</keyword>